<dbReference type="PRINTS" id="PR01206">
    <property type="entry name" value="ORPHTRNSPORT"/>
</dbReference>
<dbReference type="GO" id="GO:0046872">
    <property type="term" value="F:metal ion binding"/>
    <property type="evidence" value="ECO:0007669"/>
    <property type="project" value="UniProtKB-KW"/>
</dbReference>
<dbReference type="GO" id="GO:0005886">
    <property type="term" value="C:plasma membrane"/>
    <property type="evidence" value="ECO:0007669"/>
    <property type="project" value="InterPro"/>
</dbReference>
<dbReference type="PROSITE" id="PS00754">
    <property type="entry name" value="NA_NEUROTRAN_SYMP_2"/>
    <property type="match status" value="1"/>
</dbReference>
<evidence type="ECO:0000256" key="5">
    <source>
        <dbReference type="ARBA" id="ARBA00022989"/>
    </source>
</evidence>
<evidence type="ECO:0000256" key="2">
    <source>
        <dbReference type="ARBA" id="ARBA00022448"/>
    </source>
</evidence>
<name>A0A8C8T7M0_PERMB</name>
<sequence length="576" mass="65529">MAQASGMDPLVDTEDERPKWDNKLQYLLSCIGFAVGLGNIWRFPYLCQTYGGGAFLIPYFIALVFEGIPLFYIELAIGQRLRRGSIGVWKTISPYLGGVGLGCFSVSFLVSLYYNTVLLWVLWFFLNSFQYPLPWSTCPLDLNRTGFVQECQSSGTVSYFWYRETLNITSDINNTGTIQWKLFLCLVACWSTVYLCVIRGIESTGKAIYFTALFPYLVLTIFLIRGLTLPGATEGLTYLFTPKMKILQNPRVWLDAATQIFFSLSLAFGGHIAFASYNSPRNNCEKDAVTIALVNSMTSLYASITIFSIMGFKATNDYGRCLDRNILSLINEFDFPELSISRDEYPAVLMYLNATQADRLAQLPLKTCHLEDFLDKSIWKQSSGAHLAEGWPRLTSGGWETPVALGMVCLVCFLSAICFTLQSGNYWLEIFDSFAASLNLIIFAFMEVVGVIYVYGMKRFCDDIEWMTGRRPGLYWQVTWRVVSPILLLSIFLSYIILLSQRPPSYKAWNPQYEHFPSREEKLYPGWVQVTCVLLSFLPSLWVPGVALAHLLYQRRQRWKDTHLESGLKPQESRGC</sequence>
<keyword evidence="6 10" id="KW-0472">Membrane</keyword>
<dbReference type="GO" id="GO:0015293">
    <property type="term" value="F:symporter activity"/>
    <property type="evidence" value="ECO:0007669"/>
    <property type="project" value="UniProtKB-KW"/>
</dbReference>
<dbReference type="GO" id="GO:0035725">
    <property type="term" value="P:sodium ion transmembrane transport"/>
    <property type="evidence" value="ECO:0007669"/>
    <property type="project" value="TreeGrafter"/>
</dbReference>
<keyword evidence="8" id="KW-0915">Sodium</keyword>
<feature type="binding site" evidence="8">
    <location>
        <position position="35"/>
    </location>
    <ligand>
        <name>Na(+)</name>
        <dbReference type="ChEBI" id="CHEBI:29101"/>
        <label>1</label>
    </ligand>
</feature>
<feature type="transmembrane region" description="Helical" evidence="10">
    <location>
        <begin position="527"/>
        <end position="553"/>
    </location>
</feature>
<evidence type="ECO:0000256" key="1">
    <source>
        <dbReference type="ARBA" id="ARBA00004141"/>
    </source>
</evidence>
<evidence type="ECO:0000313" key="11">
    <source>
        <dbReference type="Ensembl" id="ENSPEMP00000005706.1"/>
    </source>
</evidence>
<dbReference type="InterPro" id="IPR037272">
    <property type="entry name" value="SNS_sf"/>
</dbReference>
<dbReference type="SUPFAM" id="SSF161070">
    <property type="entry name" value="SNF-like"/>
    <property type="match status" value="1"/>
</dbReference>
<feature type="transmembrane region" description="Helical" evidence="10">
    <location>
        <begin position="434"/>
        <end position="457"/>
    </location>
</feature>
<gene>
    <name evidence="11" type="primary">Slc6a18</name>
</gene>
<feature type="transmembrane region" description="Helical" evidence="10">
    <location>
        <begin position="98"/>
        <end position="126"/>
    </location>
</feature>
<feature type="transmembrane region" description="Helical" evidence="10">
    <location>
        <begin position="252"/>
        <end position="274"/>
    </location>
</feature>
<dbReference type="PROSITE" id="PS00610">
    <property type="entry name" value="NA_NEUROTRAN_SYMP_1"/>
    <property type="match status" value="1"/>
</dbReference>
<reference evidence="11 12" key="1">
    <citation type="submission" date="2018-10" db="EMBL/GenBank/DDBJ databases">
        <title>Improved assembly of the deer mouse Peromyscus maniculatus genome.</title>
        <authorList>
            <person name="Lassance J.-M."/>
            <person name="Hoekstra H.E."/>
        </authorList>
    </citation>
    <scope>NUCLEOTIDE SEQUENCE [LARGE SCALE GENOMIC DNA]</scope>
</reference>
<dbReference type="InterPro" id="IPR002438">
    <property type="entry name" value="Neutral_aa_SLC6"/>
</dbReference>
<protein>
    <recommendedName>
        <fullName evidence="9">Transporter</fullName>
    </recommendedName>
</protein>
<evidence type="ECO:0000313" key="12">
    <source>
        <dbReference type="Proteomes" id="UP000694547"/>
    </source>
</evidence>
<dbReference type="GeneTree" id="ENSGT00940000158906"/>
<comment type="subcellular location">
    <subcellularLocation>
        <location evidence="1">Membrane</location>
        <topology evidence="1">Multi-pass membrane protein</topology>
    </subcellularLocation>
</comment>
<dbReference type="PROSITE" id="PS50267">
    <property type="entry name" value="NA_NEUROTRAN_SYMP_3"/>
    <property type="match status" value="1"/>
</dbReference>
<feature type="binding site" evidence="8">
    <location>
        <position position="32"/>
    </location>
    <ligand>
        <name>Na(+)</name>
        <dbReference type="ChEBI" id="CHEBI:29101"/>
        <label>1</label>
    </ligand>
</feature>
<evidence type="ECO:0000256" key="4">
    <source>
        <dbReference type="ARBA" id="ARBA00022847"/>
    </source>
</evidence>
<dbReference type="Pfam" id="PF00209">
    <property type="entry name" value="SNF"/>
    <property type="match status" value="2"/>
</dbReference>
<feature type="transmembrane region" description="Helical" evidence="10">
    <location>
        <begin position="26"/>
        <end position="44"/>
    </location>
</feature>
<comment type="similarity">
    <text evidence="9">Belongs to the sodium:neurotransmitter symporter (SNF) (TC 2.A.22) family.</text>
</comment>
<feature type="binding site" evidence="8">
    <location>
        <position position="295"/>
    </location>
    <ligand>
        <name>Na(+)</name>
        <dbReference type="ChEBI" id="CHEBI:29101"/>
        <label>1</label>
    </ligand>
</feature>
<feature type="transmembrane region" description="Helical" evidence="10">
    <location>
        <begin position="178"/>
        <end position="197"/>
    </location>
</feature>
<reference evidence="11" key="3">
    <citation type="submission" date="2025-09" db="UniProtKB">
        <authorList>
            <consortium name="Ensembl"/>
        </authorList>
    </citation>
    <scope>IDENTIFICATION</scope>
</reference>
<evidence type="ECO:0000256" key="6">
    <source>
        <dbReference type="ARBA" id="ARBA00023136"/>
    </source>
</evidence>
<proteinExistence type="inferred from homology"/>
<dbReference type="PANTHER" id="PTHR11616">
    <property type="entry name" value="SODIUM/CHLORIDE DEPENDENT TRANSPORTER"/>
    <property type="match status" value="1"/>
</dbReference>
<dbReference type="InterPro" id="IPR000175">
    <property type="entry name" value="Na/ntran_symport"/>
</dbReference>
<dbReference type="Proteomes" id="UP000694547">
    <property type="component" value="Chromosome 15"/>
</dbReference>
<feature type="transmembrane region" description="Helical" evidence="10">
    <location>
        <begin position="478"/>
        <end position="498"/>
    </location>
</feature>
<feature type="transmembrane region" description="Helical" evidence="10">
    <location>
        <begin position="403"/>
        <end position="422"/>
    </location>
</feature>
<keyword evidence="8" id="KW-0479">Metal-binding</keyword>
<dbReference type="PANTHER" id="PTHR11616:SF109">
    <property type="entry name" value="INACTIVE SODIUM-DEPENDENT NEUTRAL AMINO ACID TRANSPORTER B(0)AT3"/>
    <property type="match status" value="1"/>
</dbReference>
<dbReference type="Ensembl" id="ENSPEMT00000009791.2">
    <property type="protein sequence ID" value="ENSPEMP00000005706.1"/>
    <property type="gene ID" value="ENSPEMG00000008103.2"/>
</dbReference>
<feature type="binding site" evidence="8">
    <location>
        <position position="34"/>
    </location>
    <ligand>
        <name>Na(+)</name>
        <dbReference type="ChEBI" id="CHEBI:29101"/>
        <label>1</label>
    </ligand>
</feature>
<reference evidence="11" key="2">
    <citation type="submission" date="2025-08" db="UniProtKB">
        <authorList>
            <consortium name="Ensembl"/>
        </authorList>
    </citation>
    <scope>IDENTIFICATION</scope>
</reference>
<keyword evidence="2 9" id="KW-0813">Transport</keyword>
<evidence type="ECO:0000256" key="10">
    <source>
        <dbReference type="SAM" id="Phobius"/>
    </source>
</evidence>
<feature type="transmembrane region" description="Helical" evidence="10">
    <location>
        <begin position="209"/>
        <end position="232"/>
    </location>
</feature>
<feature type="binding site" evidence="8">
    <location>
        <position position="263"/>
    </location>
    <ligand>
        <name>Na(+)</name>
        <dbReference type="ChEBI" id="CHEBI:29101"/>
        <label>1</label>
    </ligand>
</feature>
<accession>A0A8C8T7M0</accession>
<feature type="transmembrane region" description="Helical" evidence="10">
    <location>
        <begin position="56"/>
        <end position="77"/>
    </location>
</feature>
<evidence type="ECO:0000256" key="8">
    <source>
        <dbReference type="PIRSR" id="PIRSR600175-1"/>
    </source>
</evidence>
<keyword evidence="3 9" id="KW-0812">Transmembrane</keyword>
<evidence type="ECO:0000256" key="7">
    <source>
        <dbReference type="ARBA" id="ARBA00023180"/>
    </source>
</evidence>
<organism evidence="11 12">
    <name type="scientific">Peromyscus maniculatus bairdii</name>
    <name type="common">Prairie deer mouse</name>
    <dbReference type="NCBI Taxonomy" id="230844"/>
    <lineage>
        <taxon>Eukaryota</taxon>
        <taxon>Metazoa</taxon>
        <taxon>Chordata</taxon>
        <taxon>Craniata</taxon>
        <taxon>Vertebrata</taxon>
        <taxon>Euteleostomi</taxon>
        <taxon>Mammalia</taxon>
        <taxon>Eutheria</taxon>
        <taxon>Euarchontoglires</taxon>
        <taxon>Glires</taxon>
        <taxon>Rodentia</taxon>
        <taxon>Myomorpha</taxon>
        <taxon>Muroidea</taxon>
        <taxon>Cricetidae</taxon>
        <taxon>Neotominae</taxon>
        <taxon>Peromyscus</taxon>
    </lineage>
</organism>
<dbReference type="PRINTS" id="PR00176">
    <property type="entry name" value="NANEUSMPORT"/>
</dbReference>
<keyword evidence="7" id="KW-0325">Glycoprotein</keyword>
<keyword evidence="4 9" id="KW-0769">Symport</keyword>
<dbReference type="AlphaFoldDB" id="A0A8C8T7M0"/>
<feature type="binding site" evidence="8">
    <location>
        <position position="39"/>
    </location>
    <ligand>
        <name>Na(+)</name>
        <dbReference type="ChEBI" id="CHEBI:29101"/>
        <label>1</label>
    </ligand>
</feature>
<evidence type="ECO:0000256" key="3">
    <source>
        <dbReference type="ARBA" id="ARBA00022692"/>
    </source>
</evidence>
<keyword evidence="12" id="KW-1185">Reference proteome</keyword>
<keyword evidence="5 10" id="KW-1133">Transmembrane helix</keyword>
<dbReference type="GO" id="GO:0006865">
    <property type="term" value="P:amino acid transport"/>
    <property type="evidence" value="ECO:0007669"/>
    <property type="project" value="TreeGrafter"/>
</dbReference>
<evidence type="ECO:0000256" key="9">
    <source>
        <dbReference type="RuleBase" id="RU003732"/>
    </source>
</evidence>